<dbReference type="Proteomes" id="UP000050827">
    <property type="component" value="Unassembled WGS sequence"/>
</dbReference>
<comment type="caution">
    <text evidence="2">The sequence shown here is derived from an EMBL/GenBank/DDBJ whole genome shotgun (WGS) entry which is preliminary data.</text>
</comment>
<dbReference type="EMBL" id="LCTZ01000002">
    <property type="protein sequence ID" value="KQC30227.1"/>
    <property type="molecule type" value="Genomic_DNA"/>
</dbReference>
<accession>A0A0N8WG14</accession>
<evidence type="ECO:0000256" key="1">
    <source>
        <dbReference type="SAM" id="Coils"/>
    </source>
</evidence>
<feature type="coiled-coil region" evidence="1">
    <location>
        <begin position="59"/>
        <end position="86"/>
    </location>
</feature>
<gene>
    <name evidence="2" type="ORF">AAY42_10335</name>
</gene>
<protein>
    <submittedName>
        <fullName evidence="2">Uncharacterized protein</fullName>
    </submittedName>
</protein>
<name>A0A0N8WG14_9FLAO</name>
<dbReference type="RefSeq" id="WP_055394880.1">
    <property type="nucleotide sequence ID" value="NZ_LCTZ01000002.1"/>
</dbReference>
<proteinExistence type="predicted"/>
<reference evidence="2 3" key="1">
    <citation type="submission" date="2015-04" db="EMBL/GenBank/DDBJ databases">
        <title>Complete genome of flavobacterium.</title>
        <authorList>
            <person name="Kwon Y.M."/>
            <person name="Kim S.-J."/>
        </authorList>
    </citation>
    <scope>NUCLEOTIDE SEQUENCE [LARGE SCALE GENOMIC DNA]</scope>
    <source>
        <strain evidence="2 3">DK169</strain>
    </source>
</reference>
<keyword evidence="3" id="KW-1185">Reference proteome</keyword>
<dbReference type="STRING" id="346185.AAY42_10335"/>
<evidence type="ECO:0000313" key="2">
    <source>
        <dbReference type="EMBL" id="KQC30227.1"/>
    </source>
</evidence>
<evidence type="ECO:0000313" key="3">
    <source>
        <dbReference type="Proteomes" id="UP000050827"/>
    </source>
</evidence>
<keyword evidence="1" id="KW-0175">Coiled coil</keyword>
<dbReference type="AlphaFoldDB" id="A0A0N8WG14"/>
<sequence>MKNSILAVFTLLILTPCLGQENSDESKPNAAIGVVEALTNTFLPGVFSGVKGLLEQFGNRADREEMEDLNAKVTELEDQSIEQKQEAKEIFEDLNKYYESEVLDFESLNLVFLKVSIFSTKVGTLTMASDLLTDDNVAFTDGEAEIAVINLIKDASNSVVSNFDVDETMLKSRNPLLNTIITGHIRTIKAVILRMENSGLTATSTTNMTSDDIDNYFEMVRNLKNNGNRRFADMENSVTAIQEALATYLQSFQTKTEKINTKVTETLKKL</sequence>
<organism evidence="2 3">
    <name type="scientific">Flagellimonas eckloniae</name>
    <dbReference type="NCBI Taxonomy" id="346185"/>
    <lineage>
        <taxon>Bacteria</taxon>
        <taxon>Pseudomonadati</taxon>
        <taxon>Bacteroidota</taxon>
        <taxon>Flavobacteriia</taxon>
        <taxon>Flavobacteriales</taxon>
        <taxon>Flavobacteriaceae</taxon>
        <taxon>Flagellimonas</taxon>
    </lineage>
</organism>